<reference evidence="1" key="1">
    <citation type="submission" date="2021-02" db="EMBL/GenBank/DDBJ databases">
        <authorList>
            <person name="Nowell W R."/>
        </authorList>
    </citation>
    <scope>NUCLEOTIDE SEQUENCE</scope>
</reference>
<gene>
    <name evidence="1" type="ORF">UXM345_LOCUS33165</name>
</gene>
<feature type="non-terminal residue" evidence="1">
    <location>
        <position position="1"/>
    </location>
</feature>
<evidence type="ECO:0000313" key="2">
    <source>
        <dbReference type="Proteomes" id="UP000663842"/>
    </source>
</evidence>
<dbReference type="AlphaFoldDB" id="A0A820HRV0"/>
<sequence>MPRLPVPHISFLVAQQNYSADSFSNVCLFFFPVGGGLGSIVGLTPQLVHLTEK</sequence>
<protein>
    <submittedName>
        <fullName evidence="1">Uncharacterized protein</fullName>
    </submittedName>
</protein>
<comment type="caution">
    <text evidence="1">The sequence shown here is derived from an EMBL/GenBank/DDBJ whole genome shotgun (WGS) entry which is preliminary data.</text>
</comment>
<dbReference type="Proteomes" id="UP000663842">
    <property type="component" value="Unassembled WGS sequence"/>
</dbReference>
<proteinExistence type="predicted"/>
<name>A0A820HRV0_9BILA</name>
<organism evidence="1 2">
    <name type="scientific">Rotaria magnacalcarata</name>
    <dbReference type="NCBI Taxonomy" id="392030"/>
    <lineage>
        <taxon>Eukaryota</taxon>
        <taxon>Metazoa</taxon>
        <taxon>Spiralia</taxon>
        <taxon>Gnathifera</taxon>
        <taxon>Rotifera</taxon>
        <taxon>Eurotatoria</taxon>
        <taxon>Bdelloidea</taxon>
        <taxon>Philodinida</taxon>
        <taxon>Philodinidae</taxon>
        <taxon>Rotaria</taxon>
    </lineage>
</organism>
<accession>A0A820HRV0</accession>
<evidence type="ECO:0000313" key="1">
    <source>
        <dbReference type="EMBL" id="CAF4296391.1"/>
    </source>
</evidence>
<dbReference type="EMBL" id="CAJOBF010010776">
    <property type="protein sequence ID" value="CAF4296391.1"/>
    <property type="molecule type" value="Genomic_DNA"/>
</dbReference>